<comment type="caution">
    <text evidence="1">The sequence shown here is derived from an EMBL/GenBank/DDBJ whole genome shotgun (WGS) entry which is preliminary data.</text>
</comment>
<name>A0ABU5CIZ7_9BACI</name>
<evidence type="ECO:0000313" key="1">
    <source>
        <dbReference type="EMBL" id="MDY0405503.1"/>
    </source>
</evidence>
<evidence type="ECO:0000313" key="2">
    <source>
        <dbReference type="Proteomes" id="UP001228376"/>
    </source>
</evidence>
<gene>
    <name evidence="1" type="ORF">P5G51_008915</name>
</gene>
<dbReference type="RefSeq" id="WP_320384513.1">
    <property type="nucleotide sequence ID" value="NZ_JAROCA020000001.1"/>
</dbReference>
<organism evidence="1 2">
    <name type="scientific">Tigheibacillus jepli</name>
    <dbReference type="NCBI Taxonomy" id="3035914"/>
    <lineage>
        <taxon>Bacteria</taxon>
        <taxon>Bacillati</taxon>
        <taxon>Bacillota</taxon>
        <taxon>Bacilli</taxon>
        <taxon>Bacillales</taxon>
        <taxon>Bacillaceae</taxon>
        <taxon>Tigheibacillus</taxon>
    </lineage>
</organism>
<sequence>MERIGIIGAMDEEIALLSENMTEKRRNGCRLFVHHRKIAI</sequence>
<evidence type="ECO:0008006" key="3">
    <source>
        <dbReference type="Google" id="ProtNLM"/>
    </source>
</evidence>
<dbReference type="Proteomes" id="UP001228376">
    <property type="component" value="Unassembled WGS sequence"/>
</dbReference>
<dbReference type="EMBL" id="JAROCA020000001">
    <property type="protein sequence ID" value="MDY0405503.1"/>
    <property type="molecule type" value="Genomic_DNA"/>
</dbReference>
<protein>
    <recommendedName>
        <fullName evidence="3">5'-methylthioadenosine/S-adenosylhomocysteine nucleosidase</fullName>
    </recommendedName>
</protein>
<accession>A0ABU5CIZ7</accession>
<reference evidence="1 2" key="1">
    <citation type="submission" date="2023-10" db="EMBL/GenBank/DDBJ databases">
        <title>179-bfca-hs.</title>
        <authorList>
            <person name="Miliotis G."/>
            <person name="Sengupta P."/>
            <person name="Hameed A."/>
            <person name="Chuvochina M."/>
            <person name="Mcdonagh F."/>
            <person name="Simpson A.C."/>
            <person name="Singh N.K."/>
            <person name="Rekha P.D."/>
            <person name="Raman K."/>
            <person name="Hugenholtz P."/>
            <person name="Venkateswaran K."/>
        </authorList>
    </citation>
    <scope>NUCLEOTIDE SEQUENCE [LARGE SCALE GENOMIC DNA]</scope>
    <source>
        <strain evidence="1 2">179-BFC-A-HS</strain>
    </source>
</reference>
<keyword evidence="2" id="KW-1185">Reference proteome</keyword>
<proteinExistence type="predicted"/>